<feature type="transmembrane region" description="Helical" evidence="1">
    <location>
        <begin position="163"/>
        <end position="180"/>
    </location>
</feature>
<feature type="transmembrane region" description="Helical" evidence="1">
    <location>
        <begin position="12"/>
        <end position="32"/>
    </location>
</feature>
<organism evidence="3 4">
    <name type="scientific">Caulobacter segnis</name>
    <dbReference type="NCBI Taxonomy" id="88688"/>
    <lineage>
        <taxon>Bacteria</taxon>
        <taxon>Pseudomonadati</taxon>
        <taxon>Pseudomonadota</taxon>
        <taxon>Alphaproteobacteria</taxon>
        <taxon>Caulobacterales</taxon>
        <taxon>Caulobacteraceae</taxon>
        <taxon>Caulobacter</taxon>
    </lineage>
</organism>
<keyword evidence="1" id="KW-0472">Membrane</keyword>
<feature type="transmembrane region" description="Helical" evidence="1">
    <location>
        <begin position="305"/>
        <end position="328"/>
    </location>
</feature>
<dbReference type="Proteomes" id="UP000249393">
    <property type="component" value="Unassembled WGS sequence"/>
</dbReference>
<dbReference type="AlphaFoldDB" id="A0A2W5XAN1"/>
<name>A0A2W5XAN1_9CAUL</name>
<accession>A0A2W5XAN1</accession>
<evidence type="ECO:0000259" key="2">
    <source>
        <dbReference type="Pfam" id="PF19830"/>
    </source>
</evidence>
<dbReference type="EMBL" id="QFQZ01000030">
    <property type="protein sequence ID" value="PZR34231.1"/>
    <property type="molecule type" value="Genomic_DNA"/>
</dbReference>
<dbReference type="InterPro" id="IPR046278">
    <property type="entry name" value="DUF6311"/>
</dbReference>
<gene>
    <name evidence="3" type="ORF">DI526_11025</name>
</gene>
<feature type="transmembrane region" description="Helical" evidence="1">
    <location>
        <begin position="231"/>
        <end position="249"/>
    </location>
</feature>
<dbReference type="Pfam" id="PF19830">
    <property type="entry name" value="DUF6311"/>
    <property type="match status" value="1"/>
</dbReference>
<protein>
    <recommendedName>
        <fullName evidence="2">DUF6311 domain-containing protein</fullName>
    </recommendedName>
</protein>
<keyword evidence="1" id="KW-1133">Transmembrane helix</keyword>
<keyword evidence="1" id="KW-0812">Transmembrane</keyword>
<proteinExistence type="predicted"/>
<feature type="transmembrane region" description="Helical" evidence="1">
    <location>
        <begin position="340"/>
        <end position="361"/>
    </location>
</feature>
<sequence length="719" mass="77084">MRSPKSLSREQVLFAAVVTIVPILLCGFMFGFDIPLASAQFWVRPKNDMIAMTAAYEAYVRQPWGWPVTMVSGLLPKPFSIVFSDSIPWLSIVLKASGLGPYFNPLGVFLMLSYPLQAWGMVALLRALGVKDKVPLAIGGLMALLFPTWIARQFGHIALCGHWLILFSLALTVSSARLGLTWKRVGGFAALAALATGVHAYHLVPIGACFGAALLAELLQRRGGAWTRVPLAAVAVLASVALPALFLGYGEGSGPTGGAAAIGLYSMNVFGPVWPQASNVFGQYWTGGWYRGTLDPNGGQYFEGFQFMGVGPLLLVGAMLATLVFGLARGRRPEAGVVARWAPLALAMLALTLWAIGWVVYAGPAHLFDVPKPSGKVAEIIGGYRAHGRFFWAPGYLLMALGIAWASRLPRRASVGLLAVALAVQAYDSNPLRQGVRHVFSGPDSLEMPSAFANSPAIRGRPWVFRPTYFCSPNPLDERVISQMALIAVRTGGTSNTFATARSNDAPCAEVPPALTLDAAPGDRRMTVVLANGKMEGGDLTPVAQRGDCYRFKRGVICGRDLGGIDGLTPVLPGELAVERPPLLSIRLDQPPKSDALVSGWADLDPGGKGIWTLGPKALFTLDAPKTIGPNGFFVDIVAIGFSDEPIRPQRVTLYAEGRRVDSQSVDTGNFYTYRFKVPNGAVKPGQAVRFMFDLPDARASKNDPRVLGIGVQEIRIVQ</sequence>
<feature type="domain" description="DUF6311" evidence="2">
    <location>
        <begin position="20"/>
        <end position="429"/>
    </location>
</feature>
<feature type="transmembrane region" description="Helical" evidence="1">
    <location>
        <begin position="134"/>
        <end position="151"/>
    </location>
</feature>
<evidence type="ECO:0000313" key="3">
    <source>
        <dbReference type="EMBL" id="PZR34231.1"/>
    </source>
</evidence>
<evidence type="ECO:0000256" key="1">
    <source>
        <dbReference type="SAM" id="Phobius"/>
    </source>
</evidence>
<comment type="caution">
    <text evidence="3">The sequence shown here is derived from an EMBL/GenBank/DDBJ whole genome shotgun (WGS) entry which is preliminary data.</text>
</comment>
<dbReference type="RefSeq" id="WP_304277605.1">
    <property type="nucleotide sequence ID" value="NZ_QFQZ01000030.1"/>
</dbReference>
<reference evidence="3 4" key="1">
    <citation type="submission" date="2017-08" db="EMBL/GenBank/DDBJ databases">
        <title>Infants hospitalized years apart are colonized by the same room-sourced microbial strains.</title>
        <authorList>
            <person name="Brooks B."/>
            <person name="Olm M.R."/>
            <person name="Firek B.A."/>
            <person name="Baker R."/>
            <person name="Thomas B.C."/>
            <person name="Morowitz M.J."/>
            <person name="Banfield J.F."/>
        </authorList>
    </citation>
    <scope>NUCLEOTIDE SEQUENCE [LARGE SCALE GENOMIC DNA]</scope>
    <source>
        <strain evidence="3">S2_003_000_R2_4</strain>
    </source>
</reference>
<feature type="transmembrane region" description="Helical" evidence="1">
    <location>
        <begin position="200"/>
        <end position="219"/>
    </location>
</feature>
<feature type="transmembrane region" description="Helical" evidence="1">
    <location>
        <begin position="106"/>
        <end position="128"/>
    </location>
</feature>
<evidence type="ECO:0000313" key="4">
    <source>
        <dbReference type="Proteomes" id="UP000249393"/>
    </source>
</evidence>